<feature type="compositionally biased region" description="Polar residues" evidence="2">
    <location>
        <begin position="704"/>
        <end position="713"/>
    </location>
</feature>
<dbReference type="GO" id="GO:0031267">
    <property type="term" value="F:small GTPase binding"/>
    <property type="evidence" value="ECO:0000318"/>
    <property type="project" value="GO_Central"/>
</dbReference>
<feature type="region of interest" description="Disordered" evidence="2">
    <location>
        <begin position="1112"/>
        <end position="1138"/>
    </location>
</feature>
<feature type="region of interest" description="Disordered" evidence="2">
    <location>
        <begin position="301"/>
        <end position="356"/>
    </location>
</feature>
<dbReference type="InterPro" id="IPR011993">
    <property type="entry name" value="PH-like_dom_sf"/>
</dbReference>
<reference evidence="5" key="2">
    <citation type="submission" date="2021-01" db="UniProtKB">
        <authorList>
            <consortium name="EnsemblMetazoa"/>
        </authorList>
    </citation>
    <scope>IDENTIFICATION</scope>
</reference>
<feature type="compositionally biased region" description="Basic and acidic residues" evidence="2">
    <location>
        <begin position="862"/>
        <end position="884"/>
    </location>
</feature>
<evidence type="ECO:0000313" key="6">
    <source>
        <dbReference type="Proteomes" id="UP000007110"/>
    </source>
</evidence>
<dbReference type="KEGG" id="spu:100891485"/>
<dbReference type="EnsemblMetazoa" id="XM_030999603">
    <property type="protein sequence ID" value="XP_030855463"/>
    <property type="gene ID" value="LOC100891485"/>
</dbReference>
<evidence type="ECO:0000313" key="5">
    <source>
        <dbReference type="EnsemblMetazoa" id="XP_030855463"/>
    </source>
</evidence>
<feature type="compositionally biased region" description="Basic and acidic residues" evidence="2">
    <location>
        <begin position="1367"/>
        <end position="1376"/>
    </location>
</feature>
<feature type="compositionally biased region" description="Basic and acidic residues" evidence="2">
    <location>
        <begin position="811"/>
        <end position="829"/>
    </location>
</feature>
<dbReference type="CDD" id="cd13243">
    <property type="entry name" value="PH_PLEKHG1_G2_G3"/>
    <property type="match status" value="1"/>
</dbReference>
<feature type="compositionally biased region" description="Acidic residues" evidence="2">
    <location>
        <begin position="1175"/>
        <end position="1185"/>
    </location>
</feature>
<feature type="domain" description="PH" evidence="3">
    <location>
        <begin position="575"/>
        <end position="670"/>
    </location>
</feature>
<evidence type="ECO:0000256" key="1">
    <source>
        <dbReference type="ARBA" id="ARBA00022553"/>
    </source>
</evidence>
<feature type="region of interest" description="Disordered" evidence="2">
    <location>
        <begin position="1150"/>
        <end position="1387"/>
    </location>
</feature>
<dbReference type="SMART" id="SM00325">
    <property type="entry name" value="RhoGEF"/>
    <property type="match status" value="1"/>
</dbReference>
<feature type="compositionally biased region" description="Basic and acidic residues" evidence="2">
    <location>
        <begin position="120"/>
        <end position="137"/>
    </location>
</feature>
<organism evidence="5 6">
    <name type="scientific">Strongylocentrotus purpuratus</name>
    <name type="common">Purple sea urchin</name>
    <dbReference type="NCBI Taxonomy" id="7668"/>
    <lineage>
        <taxon>Eukaryota</taxon>
        <taxon>Metazoa</taxon>
        <taxon>Echinodermata</taxon>
        <taxon>Eleutherozoa</taxon>
        <taxon>Echinozoa</taxon>
        <taxon>Echinoidea</taxon>
        <taxon>Euechinoidea</taxon>
        <taxon>Echinacea</taxon>
        <taxon>Camarodonta</taxon>
        <taxon>Echinidea</taxon>
        <taxon>Strongylocentrotidae</taxon>
        <taxon>Strongylocentrotus</taxon>
    </lineage>
</organism>
<dbReference type="PROSITE" id="PS50010">
    <property type="entry name" value="DH_2"/>
    <property type="match status" value="1"/>
</dbReference>
<dbReference type="Gene3D" id="2.30.29.30">
    <property type="entry name" value="Pleckstrin-homology domain (PH domain)/Phosphotyrosine-binding domain (PTB)"/>
    <property type="match status" value="1"/>
</dbReference>
<dbReference type="InParanoid" id="A0A7M7PTW2"/>
<feature type="compositionally biased region" description="Basic and acidic residues" evidence="2">
    <location>
        <begin position="1150"/>
        <end position="1174"/>
    </location>
</feature>
<dbReference type="InterPro" id="IPR035899">
    <property type="entry name" value="DBL_dom_sf"/>
</dbReference>
<sequence>MVDFVRGYRARDAIKMDSINMDNNLDSLLDLDFNFMRDMSMDIAPTLITLYDSVAANGQVDEHPHQGEEEEERVRLQQDCESCDQEERIAFVPSSTTLAAACLRDSEGSLIAADDVTQENEEKCSKGESDNRGREGCESPLVAAEEERLEHLASNHSFLHAAGGKVPLLDSVSIDSYLDRTTQEKQDNAQNGSGDSNSVSSANIEALIPCGKVNLHGARDNNFNVEHSSRMVSSDDPGGENMAIDVDFNSNSNNDCRPRAQSADLLSDSRRWSQRQRPASAEITTTEYLESGACSPVLQQKHEEAHHSHAPTRQNSSRINPPIIVTTTPLTNEAMSPPTSPPTSPPMSPTFNKRPKSSIFSMQGRTYLGRIVDEIIETERSYVGDLGDIIKGYNQTMKNHPDIQLSQEKFDTLYCNLEDIHSFNRELLADLEECDEDPVKVADCFLEVEDDFCIYTKYCTNYPKAVDVLTECMQDPFISDFFREQQAQLNHGLALGAYLLKPVQRILKYHLLFQDMMKHYKEEQGRDVIARALKSMTNVAWHINDMKRKHEASVHVQEIQSQLHGWQDDLNTYGDLVLEGVLRMHGARGDRFIYLFERALLIGKKHENTNLISIKTQITCANLMLIESVPKEPLGFNVIPFDNSDLQYTILAKSQEQKKQWTHEIKRLILENYQSNIPTKVKELILGTRAAKNAKDDIEAENKASPSSPQEPTMSRDRKERKSRKKHKRRNSEPMGKLQRGQKQVKAAVENIITGMKRPDLSKLGSKRFADIPQDDGTEDSLDEVDSNKTGKSEPCTPNEKGESTLAPLARPEEMRDESGSQQDTRQDSSRSSSKKLVLSNSLGDKKESNRDSGIGSMNLSEHLKLDSEDKSSADEAKAGDGRTGKKKGGAVRKQRENGAKRQDGLDDTEEEEVEGAKGSEGESPDELEALEQLSDPLLDIELSPRPPRRSLSTIHGPELFKLRRVDLKEYRPLNDRFSKDHDDVWVPMTGKAFARNRSFSHIPTRPQSADVCTHPHFQKLRLSRTRSDDSSLHAWAELAKCQSDPNITDHKSDLGDSIKSHDEKQSGLGSSASTFGTGDGDFSSLSSHENLTDSINMAFQQLGAKYAAKIESESGNSTPRNMKEKAKDSDAATRKEKVSIVLNDEDILNLDKEDTESSNRDRSDTTSSTKDDDTSFDSPEEEELSAAKKKVQRLARKYSKMIKHQQEQPATIVVTRKNSESSSSETDGKQIAWAVTHSRGGTVIKRFEIDSPSGTGTGDSVSRSTTDSEDDKSSGSRRPISRTAQSRKSVRDFVRKYEVTKSTKPEPKVVTPVQDGIKERLKSFQVDNKQPNKSPQHRTSMGFKKLSERRKELEEWVAKPKQRSRHNSEGKDSTDGHSFSSSASDAGDLSFTFNSNSYQGSYASSLHSSGRSSPCIEARMANINAIKDGLLESISRLTPHEGTAEEEEVTPAMFKSIRERFEELEKAAHKPIPRTVSDPQEEIKGNSVVEDDDDDTIQDLTDIQSMGEVETNTAPLILDLDLDLPFPEVFDTSSSEMSAVGVKSSESLNTRLDALDISSDNSASDAKQFSSSSDLLFPEIGKLESTPTVSETPSSKPVTNVKVTTTRLSDSCHSVSLEISLTSKKRESAHPTTLDVLSLYEGLSIEEALAEEQKMLSPEPTLNRSDSSGSSYKDAISANLTSPTSEDYVTAPEEH</sequence>
<dbReference type="InterPro" id="IPR001849">
    <property type="entry name" value="PH_domain"/>
</dbReference>
<dbReference type="RefSeq" id="XP_030855463.1">
    <property type="nucleotide sequence ID" value="XM_030999603.1"/>
</dbReference>
<dbReference type="GeneID" id="100891485"/>
<proteinExistence type="predicted"/>
<dbReference type="GO" id="GO:0005085">
    <property type="term" value="F:guanyl-nucleotide exchange factor activity"/>
    <property type="evidence" value="ECO:0000318"/>
    <property type="project" value="GO_Central"/>
</dbReference>
<dbReference type="PROSITE" id="PS50003">
    <property type="entry name" value="PH_DOMAIN"/>
    <property type="match status" value="1"/>
</dbReference>
<feature type="compositionally biased region" description="Acidic residues" evidence="2">
    <location>
        <begin position="773"/>
        <end position="785"/>
    </location>
</feature>
<evidence type="ECO:0000259" key="4">
    <source>
        <dbReference type="PROSITE" id="PS50010"/>
    </source>
</evidence>
<accession>A0A7M7PTW2</accession>
<feature type="compositionally biased region" description="Pro residues" evidence="2">
    <location>
        <begin position="338"/>
        <end position="348"/>
    </location>
</feature>
<dbReference type="PANTHER" id="PTHR45924">
    <property type="entry name" value="FI17866P1"/>
    <property type="match status" value="1"/>
</dbReference>
<dbReference type="Gene3D" id="1.20.900.10">
    <property type="entry name" value="Dbl homology (DH) domain"/>
    <property type="match status" value="1"/>
</dbReference>
<keyword evidence="1" id="KW-0597">Phosphoprotein</keyword>
<dbReference type="SMART" id="SM00233">
    <property type="entry name" value="PH"/>
    <property type="match status" value="1"/>
</dbReference>
<dbReference type="OMA" id="PSANGEH"/>
<feature type="region of interest" description="Disordered" evidence="2">
    <location>
        <begin position="1652"/>
        <end position="1696"/>
    </location>
</feature>
<feature type="compositionally biased region" description="Polar residues" evidence="2">
    <location>
        <begin position="1253"/>
        <end position="1266"/>
    </location>
</feature>
<feature type="compositionally biased region" description="Low complexity" evidence="2">
    <location>
        <begin position="830"/>
        <end position="843"/>
    </location>
</feature>
<feature type="compositionally biased region" description="Polar residues" evidence="2">
    <location>
        <begin position="1068"/>
        <end position="1077"/>
    </location>
</feature>
<feature type="compositionally biased region" description="Basic and acidic residues" evidence="2">
    <location>
        <begin position="1290"/>
        <end position="1308"/>
    </location>
</feature>
<name>A0A7M7PTW2_STRPU</name>
<dbReference type="Proteomes" id="UP000007110">
    <property type="component" value="Unassembled WGS sequence"/>
</dbReference>
<feature type="compositionally biased region" description="Basic and acidic residues" evidence="2">
    <location>
        <begin position="1048"/>
        <end position="1066"/>
    </location>
</feature>
<dbReference type="InterPro" id="IPR055251">
    <property type="entry name" value="SOS1_NGEF_PH"/>
</dbReference>
<evidence type="ECO:0000259" key="3">
    <source>
        <dbReference type="PROSITE" id="PS50003"/>
    </source>
</evidence>
<feature type="compositionally biased region" description="Basic residues" evidence="2">
    <location>
        <begin position="721"/>
        <end position="730"/>
    </location>
</feature>
<feature type="compositionally biased region" description="Polar residues" evidence="2">
    <location>
        <begin position="311"/>
        <end position="334"/>
    </location>
</feature>
<feature type="compositionally biased region" description="Basic and acidic residues" evidence="2">
    <location>
        <begin position="1346"/>
        <end position="1359"/>
    </location>
</feature>
<feature type="compositionally biased region" description="Polar residues" evidence="2">
    <location>
        <begin position="1679"/>
        <end position="1688"/>
    </location>
</feature>
<dbReference type="PANTHER" id="PTHR45924:SF2">
    <property type="entry name" value="FI17866P1"/>
    <property type="match status" value="1"/>
</dbReference>
<evidence type="ECO:0000256" key="2">
    <source>
        <dbReference type="SAM" id="MobiDB-lite"/>
    </source>
</evidence>
<dbReference type="Pfam" id="PF22697">
    <property type="entry name" value="SOS1_NGEF_PH"/>
    <property type="match status" value="1"/>
</dbReference>
<feature type="compositionally biased region" description="Basic residues" evidence="2">
    <location>
        <begin position="1188"/>
        <end position="1204"/>
    </location>
</feature>
<feature type="region of interest" description="Disordered" evidence="2">
    <location>
        <begin position="764"/>
        <end position="956"/>
    </location>
</feature>
<keyword evidence="6" id="KW-1185">Reference proteome</keyword>
<dbReference type="InterPro" id="IPR043324">
    <property type="entry name" value="PH_PLEKHG1_G2_G3"/>
</dbReference>
<dbReference type="CDD" id="cd00160">
    <property type="entry name" value="RhoGEF"/>
    <property type="match status" value="1"/>
</dbReference>
<dbReference type="InterPro" id="IPR000219">
    <property type="entry name" value="DH_dom"/>
</dbReference>
<feature type="compositionally biased region" description="Polar residues" evidence="2">
    <location>
        <begin position="1326"/>
        <end position="1340"/>
    </location>
</feature>
<dbReference type="OrthoDB" id="1594986at2759"/>
<protein>
    <submittedName>
        <fullName evidence="5">Uncharacterized protein</fullName>
    </submittedName>
</protein>
<feature type="compositionally biased region" description="Basic and acidic residues" evidence="2">
    <location>
        <begin position="1122"/>
        <end position="1138"/>
    </location>
</feature>
<feature type="region of interest" description="Disordered" evidence="2">
    <location>
        <begin position="696"/>
        <end position="746"/>
    </location>
</feature>
<dbReference type="SUPFAM" id="SSF48065">
    <property type="entry name" value="DBL homology domain (DH-domain)"/>
    <property type="match status" value="1"/>
</dbReference>
<feature type="region of interest" description="Disordered" evidence="2">
    <location>
        <begin position="114"/>
        <end position="137"/>
    </location>
</feature>
<feature type="compositionally biased region" description="Polar residues" evidence="2">
    <location>
        <begin position="1661"/>
        <end position="1672"/>
    </location>
</feature>
<feature type="region of interest" description="Disordered" evidence="2">
    <location>
        <begin position="1046"/>
        <end position="1087"/>
    </location>
</feature>
<dbReference type="Pfam" id="PF00621">
    <property type="entry name" value="RhoGEF"/>
    <property type="match status" value="1"/>
</dbReference>
<feature type="compositionally biased region" description="Basic and acidic residues" evidence="2">
    <location>
        <begin position="894"/>
        <end position="905"/>
    </location>
</feature>
<feature type="domain" description="DH" evidence="4">
    <location>
        <begin position="367"/>
        <end position="546"/>
    </location>
</feature>
<reference evidence="6" key="1">
    <citation type="submission" date="2015-02" db="EMBL/GenBank/DDBJ databases">
        <title>Genome sequencing for Strongylocentrotus purpuratus.</title>
        <authorList>
            <person name="Murali S."/>
            <person name="Liu Y."/>
            <person name="Vee V."/>
            <person name="English A."/>
            <person name="Wang M."/>
            <person name="Skinner E."/>
            <person name="Han Y."/>
            <person name="Muzny D.M."/>
            <person name="Worley K.C."/>
            <person name="Gibbs R.A."/>
        </authorList>
    </citation>
    <scope>NUCLEOTIDE SEQUENCE</scope>
</reference>
<dbReference type="SUPFAM" id="SSF50729">
    <property type="entry name" value="PH domain-like"/>
    <property type="match status" value="1"/>
</dbReference>